<dbReference type="GO" id="GO:0007234">
    <property type="term" value="P:osmosensory signaling via phosphorelay pathway"/>
    <property type="evidence" value="ECO:0007669"/>
    <property type="project" value="TreeGrafter"/>
</dbReference>
<keyword evidence="10" id="KW-1133">Transmembrane helix</keyword>
<evidence type="ECO:0000256" key="5">
    <source>
        <dbReference type="ARBA" id="ARBA00022741"/>
    </source>
</evidence>
<keyword evidence="10" id="KW-0812">Transmembrane</keyword>
<evidence type="ECO:0000256" key="3">
    <source>
        <dbReference type="ARBA" id="ARBA00012438"/>
    </source>
</evidence>
<name>A0AAW7X7H5_9GAMM</name>
<evidence type="ECO:0000256" key="7">
    <source>
        <dbReference type="ARBA" id="ARBA00022840"/>
    </source>
</evidence>
<dbReference type="Proteomes" id="UP001169760">
    <property type="component" value="Unassembled WGS sequence"/>
</dbReference>
<dbReference type="PROSITE" id="PS51257">
    <property type="entry name" value="PROKAR_LIPOPROTEIN"/>
    <property type="match status" value="1"/>
</dbReference>
<feature type="signal peptide" evidence="11">
    <location>
        <begin position="1"/>
        <end position="22"/>
    </location>
</feature>
<evidence type="ECO:0000256" key="6">
    <source>
        <dbReference type="ARBA" id="ARBA00022777"/>
    </source>
</evidence>
<gene>
    <name evidence="14" type="ORF">Q4521_09390</name>
</gene>
<dbReference type="InterPro" id="IPR013656">
    <property type="entry name" value="PAS_4"/>
</dbReference>
<evidence type="ECO:0000256" key="9">
    <source>
        <dbReference type="SAM" id="Coils"/>
    </source>
</evidence>
<dbReference type="Pfam" id="PF08448">
    <property type="entry name" value="PAS_4"/>
    <property type="match status" value="1"/>
</dbReference>
<dbReference type="GO" id="GO:0000156">
    <property type="term" value="F:phosphorelay response regulator activity"/>
    <property type="evidence" value="ECO:0007669"/>
    <property type="project" value="TreeGrafter"/>
</dbReference>
<dbReference type="AlphaFoldDB" id="A0AAW7X7H5"/>
<evidence type="ECO:0000256" key="8">
    <source>
        <dbReference type="ARBA" id="ARBA00023012"/>
    </source>
</evidence>
<dbReference type="InterPro" id="IPR000014">
    <property type="entry name" value="PAS"/>
</dbReference>
<evidence type="ECO:0000256" key="1">
    <source>
        <dbReference type="ARBA" id="ARBA00000085"/>
    </source>
</evidence>
<dbReference type="EMBL" id="JAUOPB010000006">
    <property type="protein sequence ID" value="MDO6422686.1"/>
    <property type="molecule type" value="Genomic_DNA"/>
</dbReference>
<evidence type="ECO:0000313" key="15">
    <source>
        <dbReference type="Proteomes" id="UP001169760"/>
    </source>
</evidence>
<dbReference type="InterPro" id="IPR050351">
    <property type="entry name" value="BphY/WalK/GraS-like"/>
</dbReference>
<comment type="catalytic activity">
    <reaction evidence="1">
        <text>ATP + protein L-histidine = ADP + protein N-phospho-L-histidine.</text>
        <dbReference type="EC" id="2.7.13.3"/>
    </reaction>
</comment>
<keyword evidence="4" id="KW-0808">Transferase</keyword>
<evidence type="ECO:0000259" key="13">
    <source>
        <dbReference type="PROSITE" id="PS50112"/>
    </source>
</evidence>
<keyword evidence="10" id="KW-0472">Membrane</keyword>
<evidence type="ECO:0000256" key="4">
    <source>
        <dbReference type="ARBA" id="ARBA00022679"/>
    </source>
</evidence>
<dbReference type="NCBIfam" id="TIGR00229">
    <property type="entry name" value="sensory_box"/>
    <property type="match status" value="1"/>
</dbReference>
<dbReference type="CDD" id="cd00082">
    <property type="entry name" value="HisKA"/>
    <property type="match status" value="1"/>
</dbReference>
<dbReference type="PROSITE" id="PS50112">
    <property type="entry name" value="PAS"/>
    <property type="match status" value="1"/>
</dbReference>
<reference evidence="14" key="1">
    <citation type="submission" date="2023-07" db="EMBL/GenBank/DDBJ databases">
        <title>Genome content predicts the carbon catabolic preferences of heterotrophic bacteria.</title>
        <authorList>
            <person name="Gralka M."/>
        </authorList>
    </citation>
    <scope>NUCLEOTIDE SEQUENCE</scope>
    <source>
        <strain evidence="14">I3M17_2</strain>
    </source>
</reference>
<dbReference type="RefSeq" id="WP_216064960.1">
    <property type="nucleotide sequence ID" value="NZ_CP123764.1"/>
</dbReference>
<organism evidence="14 15">
    <name type="scientific">Saccharophagus degradans</name>
    <dbReference type="NCBI Taxonomy" id="86304"/>
    <lineage>
        <taxon>Bacteria</taxon>
        <taxon>Pseudomonadati</taxon>
        <taxon>Pseudomonadota</taxon>
        <taxon>Gammaproteobacteria</taxon>
        <taxon>Cellvibrionales</taxon>
        <taxon>Cellvibrionaceae</taxon>
        <taxon>Saccharophagus</taxon>
    </lineage>
</organism>
<keyword evidence="6" id="KW-0418">Kinase</keyword>
<feature type="chain" id="PRO_5043902872" description="histidine kinase" evidence="11">
    <location>
        <begin position="23"/>
        <end position="479"/>
    </location>
</feature>
<evidence type="ECO:0000256" key="10">
    <source>
        <dbReference type="SAM" id="Phobius"/>
    </source>
</evidence>
<dbReference type="PANTHER" id="PTHR42878">
    <property type="entry name" value="TWO-COMPONENT HISTIDINE KINASE"/>
    <property type="match status" value="1"/>
</dbReference>
<dbReference type="SMART" id="SM00388">
    <property type="entry name" value="HisKA"/>
    <property type="match status" value="1"/>
</dbReference>
<protein>
    <recommendedName>
        <fullName evidence="3">histidine kinase</fullName>
        <ecNumber evidence="3">2.7.13.3</ecNumber>
    </recommendedName>
</protein>
<feature type="domain" description="PAS" evidence="13">
    <location>
        <begin position="122"/>
        <end position="167"/>
    </location>
</feature>
<dbReference type="GO" id="GO:0000155">
    <property type="term" value="F:phosphorelay sensor kinase activity"/>
    <property type="evidence" value="ECO:0007669"/>
    <property type="project" value="InterPro"/>
</dbReference>
<dbReference type="PANTHER" id="PTHR42878:SF7">
    <property type="entry name" value="SENSOR HISTIDINE KINASE GLRK"/>
    <property type="match status" value="1"/>
</dbReference>
<comment type="caution">
    <text evidence="14">The sequence shown here is derived from an EMBL/GenBank/DDBJ whole genome shotgun (WGS) entry which is preliminary data.</text>
</comment>
<proteinExistence type="predicted"/>
<evidence type="ECO:0000256" key="11">
    <source>
        <dbReference type="SAM" id="SignalP"/>
    </source>
</evidence>
<sequence>MKKYLFIASQLFLFTYACQAHAGFMHYFKNPDGSTKWQHIANFSSSVLILLLLITAIFLFFSVRRAHKANKELKLIRDDLEQRVIERTATLDESNRLLQRANQMLEGEISQHKETTALLQSSEAYTKSILDSMPLMLIGLNKDLGVTQWNNWAEKSTGIPADKVVGKYLWDAYPTITLTPDQINEVLEKGETVTIKHSQRGQYYFDITIYALKGHRETGLVVLVDDVTQQSKAENLLIQRDKFSAMGELAAAMAHDINIPLRAIVRDIHELRENISGEEISPRTLTRWLDDAKENSRQASAIISHLLEFSNSESQEKQLTSIPNIIDHSVLIAGSMFSDTDGLKFKDIQIERNYASDLPQVPCHISELQQVFLSLLRHACYSLVKSPKKSEKPSINISVSEFYDSMWIKIQHNGRGLTSDEQMTIFEPFYQNEAISNGCDLENRLSFSYFIITEHHQGQMAVTSDENVGSTFHIQLLLR</sequence>
<feature type="domain" description="Histidine kinase" evidence="12">
    <location>
        <begin position="252"/>
        <end position="479"/>
    </location>
</feature>
<accession>A0AAW7X7H5</accession>
<dbReference type="GO" id="GO:0030295">
    <property type="term" value="F:protein kinase activator activity"/>
    <property type="evidence" value="ECO:0007669"/>
    <property type="project" value="TreeGrafter"/>
</dbReference>
<dbReference type="EC" id="2.7.13.3" evidence="3"/>
<dbReference type="PROSITE" id="PS50109">
    <property type="entry name" value="HIS_KIN"/>
    <property type="match status" value="1"/>
</dbReference>
<keyword evidence="8" id="KW-0902">Two-component regulatory system</keyword>
<comment type="subcellular location">
    <subcellularLocation>
        <location evidence="2">Membrane</location>
    </subcellularLocation>
</comment>
<dbReference type="InterPro" id="IPR005467">
    <property type="entry name" value="His_kinase_dom"/>
</dbReference>
<feature type="transmembrane region" description="Helical" evidence="10">
    <location>
        <begin position="44"/>
        <end position="63"/>
    </location>
</feature>
<dbReference type="Pfam" id="PF02518">
    <property type="entry name" value="HATPase_c"/>
    <property type="match status" value="1"/>
</dbReference>
<keyword evidence="5" id="KW-0547">Nucleotide-binding</keyword>
<evidence type="ECO:0000259" key="12">
    <source>
        <dbReference type="PROSITE" id="PS50109"/>
    </source>
</evidence>
<keyword evidence="9" id="KW-0175">Coiled coil</keyword>
<dbReference type="InterPro" id="IPR003661">
    <property type="entry name" value="HisK_dim/P_dom"/>
</dbReference>
<dbReference type="InterPro" id="IPR003594">
    <property type="entry name" value="HATPase_dom"/>
</dbReference>
<evidence type="ECO:0000313" key="14">
    <source>
        <dbReference type="EMBL" id="MDO6422686.1"/>
    </source>
</evidence>
<feature type="coiled-coil region" evidence="9">
    <location>
        <begin position="63"/>
        <end position="115"/>
    </location>
</feature>
<evidence type="ECO:0000256" key="2">
    <source>
        <dbReference type="ARBA" id="ARBA00004370"/>
    </source>
</evidence>
<keyword evidence="11" id="KW-0732">Signal</keyword>
<dbReference type="GO" id="GO:0005524">
    <property type="term" value="F:ATP binding"/>
    <property type="evidence" value="ECO:0007669"/>
    <property type="project" value="UniProtKB-KW"/>
</dbReference>
<keyword evidence="7 14" id="KW-0067">ATP-binding</keyword>
<dbReference type="GO" id="GO:0016020">
    <property type="term" value="C:membrane"/>
    <property type="evidence" value="ECO:0007669"/>
    <property type="project" value="UniProtKB-SubCell"/>
</dbReference>